<dbReference type="EMBL" id="JBHTHX010002090">
    <property type="protein sequence ID" value="MFD0889897.1"/>
    <property type="molecule type" value="Genomic_DNA"/>
</dbReference>
<feature type="domain" description="Lantibiotic dehydratase N-terminal" evidence="1">
    <location>
        <begin position="25"/>
        <end position="246"/>
    </location>
</feature>
<evidence type="ECO:0000313" key="3">
    <source>
        <dbReference type="Proteomes" id="UP001597024"/>
    </source>
</evidence>
<sequence length="248" mass="27269">MTDLDPEDREQADRMVGYLRSAISDDAVFEAFTVSNPTLTGELVKIIEGRQIPFSRLRRMVYTVTKYLIRMSHRPTPFGLMAGVAPVAFGDNHGFEFRGPGEKLVQADSEWLLGAVTRWEGRPEVLSCLRLVGNDLAALRGDRLVLGYVRDGDGMGVMSRTQELSVRYTPAVRRAMELARRPVPYPELVGELAAAFAAPVEAAHGMLAQLVEKEFLLTDLRPPSDSTDALGHVLGKLSSVAGTDDARR</sequence>
<proteinExistence type="predicted"/>
<evidence type="ECO:0000259" key="1">
    <source>
        <dbReference type="Pfam" id="PF04738"/>
    </source>
</evidence>
<dbReference type="Proteomes" id="UP001597024">
    <property type="component" value="Unassembled WGS sequence"/>
</dbReference>
<protein>
    <submittedName>
        <fullName evidence="2">Lantibiotic dehydratase</fullName>
    </submittedName>
</protein>
<dbReference type="Pfam" id="PF04738">
    <property type="entry name" value="Lant_dehydr_N"/>
    <property type="match status" value="1"/>
</dbReference>
<comment type="caution">
    <text evidence="2">The sequence shown here is derived from an EMBL/GenBank/DDBJ whole genome shotgun (WGS) entry which is preliminary data.</text>
</comment>
<organism evidence="2 3">
    <name type="scientific">Streptosporangium algeriense</name>
    <dbReference type="NCBI Taxonomy" id="1682748"/>
    <lineage>
        <taxon>Bacteria</taxon>
        <taxon>Bacillati</taxon>
        <taxon>Actinomycetota</taxon>
        <taxon>Actinomycetes</taxon>
        <taxon>Streptosporangiales</taxon>
        <taxon>Streptosporangiaceae</taxon>
        <taxon>Streptosporangium</taxon>
    </lineage>
</organism>
<dbReference type="InterPro" id="IPR006827">
    <property type="entry name" value="Lant_deHydtase_N"/>
</dbReference>
<evidence type="ECO:0000313" key="2">
    <source>
        <dbReference type="EMBL" id="MFD0889897.1"/>
    </source>
</evidence>
<accession>A0ABW3E4A6</accession>
<name>A0ABW3E4A6_9ACTN</name>
<keyword evidence="3" id="KW-1185">Reference proteome</keyword>
<feature type="non-terminal residue" evidence="2">
    <location>
        <position position="248"/>
    </location>
</feature>
<gene>
    <name evidence="2" type="ORF">ACFQ08_35600</name>
</gene>
<reference evidence="3" key="1">
    <citation type="journal article" date="2019" name="Int. J. Syst. Evol. Microbiol.">
        <title>The Global Catalogue of Microorganisms (GCM) 10K type strain sequencing project: providing services to taxonomists for standard genome sequencing and annotation.</title>
        <authorList>
            <consortium name="The Broad Institute Genomics Platform"/>
            <consortium name="The Broad Institute Genome Sequencing Center for Infectious Disease"/>
            <person name="Wu L."/>
            <person name="Ma J."/>
        </authorList>
    </citation>
    <scope>NUCLEOTIDE SEQUENCE [LARGE SCALE GENOMIC DNA]</scope>
    <source>
        <strain evidence="3">CCUG 62974</strain>
    </source>
</reference>